<comment type="caution">
    <text evidence="1">The sequence shown here is derived from an EMBL/GenBank/DDBJ whole genome shotgun (WGS) entry which is preliminary data.</text>
</comment>
<organism evidence="1 2">
    <name type="scientific">Senna tora</name>
    <dbReference type="NCBI Taxonomy" id="362788"/>
    <lineage>
        <taxon>Eukaryota</taxon>
        <taxon>Viridiplantae</taxon>
        <taxon>Streptophyta</taxon>
        <taxon>Embryophyta</taxon>
        <taxon>Tracheophyta</taxon>
        <taxon>Spermatophyta</taxon>
        <taxon>Magnoliopsida</taxon>
        <taxon>eudicotyledons</taxon>
        <taxon>Gunneridae</taxon>
        <taxon>Pentapetalae</taxon>
        <taxon>rosids</taxon>
        <taxon>fabids</taxon>
        <taxon>Fabales</taxon>
        <taxon>Fabaceae</taxon>
        <taxon>Caesalpinioideae</taxon>
        <taxon>Cassia clade</taxon>
        <taxon>Senna</taxon>
    </lineage>
</organism>
<sequence>MGLPEKKRVKRKMALWQLLQWYIGKEDLNGFALFQSASENEKQE</sequence>
<dbReference type="EMBL" id="JAAIUW010000005">
    <property type="protein sequence ID" value="KAF7829587.1"/>
    <property type="molecule type" value="Genomic_DNA"/>
</dbReference>
<dbReference type="AlphaFoldDB" id="A0A834TYE8"/>
<name>A0A834TYE8_9FABA</name>
<evidence type="ECO:0000313" key="1">
    <source>
        <dbReference type="EMBL" id="KAF7829587.1"/>
    </source>
</evidence>
<evidence type="ECO:0000313" key="2">
    <source>
        <dbReference type="Proteomes" id="UP000634136"/>
    </source>
</evidence>
<accession>A0A834TYE8</accession>
<gene>
    <name evidence="1" type="ORF">G2W53_011920</name>
</gene>
<keyword evidence="2" id="KW-1185">Reference proteome</keyword>
<reference evidence="1" key="1">
    <citation type="submission" date="2020-09" db="EMBL/GenBank/DDBJ databases">
        <title>Genome-Enabled Discovery of Anthraquinone Biosynthesis in Senna tora.</title>
        <authorList>
            <person name="Kang S.-H."/>
            <person name="Pandey R.P."/>
            <person name="Lee C.-M."/>
            <person name="Sim J.-S."/>
            <person name="Jeong J.-T."/>
            <person name="Choi B.-S."/>
            <person name="Jung M."/>
            <person name="Ginzburg D."/>
            <person name="Zhao K."/>
            <person name="Won S.Y."/>
            <person name="Oh T.-J."/>
            <person name="Yu Y."/>
            <person name="Kim N.-H."/>
            <person name="Lee O.R."/>
            <person name="Lee T.-H."/>
            <person name="Bashyal P."/>
            <person name="Kim T.-S."/>
            <person name="Lee W.-H."/>
            <person name="Kawkins C."/>
            <person name="Kim C.-K."/>
            <person name="Kim J.S."/>
            <person name="Ahn B.O."/>
            <person name="Rhee S.Y."/>
            <person name="Sohng J.K."/>
        </authorList>
    </citation>
    <scope>NUCLEOTIDE SEQUENCE</scope>
    <source>
        <tissue evidence="1">Leaf</tissue>
    </source>
</reference>
<protein>
    <submittedName>
        <fullName evidence="1">Uncharacterized protein</fullName>
    </submittedName>
</protein>
<dbReference type="Proteomes" id="UP000634136">
    <property type="component" value="Unassembled WGS sequence"/>
</dbReference>
<proteinExistence type="predicted"/>